<evidence type="ECO:0000313" key="13">
    <source>
        <dbReference type="Proteomes" id="UP000268096"/>
    </source>
</evidence>
<dbReference type="Proteomes" id="UP000268096">
    <property type="component" value="Unassembled WGS sequence"/>
</dbReference>
<dbReference type="AlphaFoldDB" id="A0A0Q0EVT2"/>
<dbReference type="HAMAP" id="MF_02219">
    <property type="entry name" value="Type_III_secretin"/>
    <property type="match status" value="1"/>
</dbReference>
<feature type="compositionally biased region" description="Gly residues" evidence="11">
    <location>
        <begin position="237"/>
        <end position="246"/>
    </location>
</feature>
<comment type="function">
    <text evidence="9">Component of the type III secretion system (T3SS), also called injectisome, which is used to inject bacterial effector proteins into eukaryotic host cells. Forms a ring-shaped multimeric structure with an apparent central pore in the outer membrane.</text>
</comment>
<protein>
    <recommendedName>
        <fullName evidence="9">Type 3 secretion system secretin</fullName>
        <shortName evidence="9">T3SS secretin</shortName>
    </recommendedName>
</protein>
<dbReference type="InterPro" id="IPR038591">
    <property type="entry name" value="NolW-like_sf"/>
</dbReference>
<evidence type="ECO:0000256" key="8">
    <source>
        <dbReference type="ARBA" id="ARBA00023237"/>
    </source>
</evidence>
<evidence type="ECO:0000256" key="1">
    <source>
        <dbReference type="ARBA" id="ARBA00004442"/>
    </source>
</evidence>
<dbReference type="InterPro" id="IPR004846">
    <property type="entry name" value="T2SS/T3SS_dom"/>
</dbReference>
<comment type="caution">
    <text evidence="12">The sequence shown here is derived from an EMBL/GenBank/DDBJ whole genome shotgun (WGS) entry which is preliminary data.</text>
</comment>
<accession>A0A0Q0EVT2</accession>
<dbReference type="InterPro" id="IPR005644">
    <property type="entry name" value="NolW-like"/>
</dbReference>
<keyword evidence="5 9" id="KW-0653">Protein transport</keyword>
<dbReference type="PANTHER" id="PTHR30332">
    <property type="entry name" value="PROBABLE GENERAL SECRETION PATHWAY PROTEIN D"/>
    <property type="match status" value="1"/>
</dbReference>
<dbReference type="GO" id="GO:0030257">
    <property type="term" value="C:type III protein secretion system complex"/>
    <property type="evidence" value="ECO:0007669"/>
    <property type="project" value="UniProtKB-UniRule"/>
</dbReference>
<keyword evidence="4 9" id="KW-0732">Signal</keyword>
<comment type="subcellular location">
    <subcellularLocation>
        <location evidence="1 9 10">Cell outer membrane</location>
    </subcellularLocation>
</comment>
<evidence type="ECO:0000313" key="12">
    <source>
        <dbReference type="EMBL" id="RMT49576.1"/>
    </source>
</evidence>
<evidence type="ECO:0000256" key="5">
    <source>
        <dbReference type="ARBA" id="ARBA00022927"/>
    </source>
</evidence>
<evidence type="ECO:0000256" key="7">
    <source>
        <dbReference type="ARBA" id="ARBA00023136"/>
    </source>
</evidence>
<evidence type="ECO:0000256" key="11">
    <source>
        <dbReference type="SAM" id="MobiDB-lite"/>
    </source>
</evidence>
<reference evidence="12 13" key="1">
    <citation type="submission" date="2018-08" db="EMBL/GenBank/DDBJ databases">
        <title>Recombination of ecologically and evolutionarily significant loci maintains genetic cohesion in the Pseudomonas syringae species complex.</title>
        <authorList>
            <person name="Dillon M."/>
            <person name="Thakur S."/>
            <person name="Almeida R.N.D."/>
            <person name="Weir B.S."/>
            <person name="Guttman D.S."/>
        </authorList>
    </citation>
    <scope>NUCLEOTIDE SEQUENCE [LARGE SCALE GENOMIC DNA]</scope>
    <source>
        <strain evidence="12 13">ICMP 16926</strain>
    </source>
</reference>
<dbReference type="InterPro" id="IPR004845">
    <property type="entry name" value="T2SS_GspD_CS"/>
</dbReference>
<organism evidence="12 13">
    <name type="scientific">Pseudomonas syringae pv. solidagae</name>
    <dbReference type="NCBI Taxonomy" id="264458"/>
    <lineage>
        <taxon>Bacteria</taxon>
        <taxon>Pseudomonadati</taxon>
        <taxon>Pseudomonadota</taxon>
        <taxon>Gammaproteobacteria</taxon>
        <taxon>Pseudomonadales</taxon>
        <taxon>Pseudomonadaceae</taxon>
        <taxon>Pseudomonas</taxon>
        <taxon>Pseudomonas syringae</taxon>
    </lineage>
</organism>
<comment type="subunit">
    <text evidence="9">The core secretion machinery of the T3SS is composed of approximately 20 different proteins, including cytoplasmic components, a base, an export apparatus and a needle. This subunit is part of the base, which anchors the injectisome in the bacterial cell envelope. Forms a stable homooligomeric complex.</text>
</comment>
<evidence type="ECO:0000256" key="10">
    <source>
        <dbReference type="RuleBase" id="RU004004"/>
    </source>
</evidence>
<evidence type="ECO:0000256" key="2">
    <source>
        <dbReference type="ARBA" id="ARBA00007032"/>
    </source>
</evidence>
<dbReference type="PROSITE" id="PS00875">
    <property type="entry name" value="T2SP_D"/>
    <property type="match status" value="1"/>
</dbReference>
<dbReference type="GO" id="GO:0009279">
    <property type="term" value="C:cell outer membrane"/>
    <property type="evidence" value="ECO:0007669"/>
    <property type="project" value="UniProtKB-SubCell"/>
</dbReference>
<evidence type="ECO:0000256" key="9">
    <source>
        <dbReference type="HAMAP-Rule" id="MF_02219"/>
    </source>
</evidence>
<dbReference type="Pfam" id="PF03958">
    <property type="entry name" value="Secretin_N"/>
    <property type="match status" value="2"/>
</dbReference>
<proteinExistence type="inferred from homology"/>
<dbReference type="EMBL" id="RBTH01000077">
    <property type="protein sequence ID" value="RMT49576.1"/>
    <property type="molecule type" value="Genomic_DNA"/>
</dbReference>
<feature type="region of interest" description="Disordered" evidence="11">
    <location>
        <begin position="237"/>
        <end position="260"/>
    </location>
</feature>
<comment type="similarity">
    <text evidence="2 9">Belongs to the bacterial secretin family. T3SS SctC subfamily.</text>
</comment>
<dbReference type="GO" id="GO:0030254">
    <property type="term" value="P:protein secretion by the type III secretion system"/>
    <property type="evidence" value="ECO:0007669"/>
    <property type="project" value="UniProtKB-UniRule"/>
</dbReference>
<dbReference type="PANTHER" id="PTHR30332:SF5">
    <property type="entry name" value="SPI-1 TYPE 3 SECRETION SYSTEM SECRETIN"/>
    <property type="match status" value="1"/>
</dbReference>
<keyword evidence="8 9" id="KW-0998">Cell outer membrane</keyword>
<dbReference type="Pfam" id="PF00263">
    <property type="entry name" value="Secretin"/>
    <property type="match status" value="1"/>
</dbReference>
<evidence type="ECO:0000256" key="6">
    <source>
        <dbReference type="ARBA" id="ARBA00023010"/>
    </source>
</evidence>
<keyword evidence="6 9" id="KW-0811">Translocation</keyword>
<evidence type="ECO:0000256" key="3">
    <source>
        <dbReference type="ARBA" id="ARBA00022448"/>
    </source>
</evidence>
<dbReference type="NCBIfam" id="TIGR02516">
    <property type="entry name" value="type_III_yscC"/>
    <property type="match status" value="1"/>
</dbReference>
<dbReference type="Gene3D" id="3.55.50.30">
    <property type="match status" value="1"/>
</dbReference>
<sequence length="710" mass="77524">MTGNREFEMRKALMWLPLLLIGLSPATWAVTPEAWKHTAYAYDARQTELATALADFAKEFGMALDMPPIPGVLDDRIRAQNPEEFLDRLGQEYHFQWFVYNDTLYVSPSSEHTSARIEVSSDAVDDLQTALTDVGLLDKRFGWGVLPNEGVVLVRGPAKYVELVRDYSKKVEAPEKGDKQDVIVFPLKYASAADRTIRYRDQQLVVAGVASILQDLLDTRSRGGSINGMDLLGRGGRGNGLAGGGSPDAPSLPMSSSGLDTNALEQGLDQVLHYGGGGGGKSAGKSRSGGRANIRVTADVRNNAVLIYDLPSRKAMYEKLIKELDVSRNLIEIDAVILDIDRNELAELSSRWNFNAGSVNGGANMFDAGTSSTLFIQNAGKFAAELHALEGNGSASVIGNPSILTLENQPAVIDFSRTEYLTATSERVANIEPITAGTSLQVTPRSLDHDGKPQVQLIVDIEDGQIDISDINDTQPSVRKGNVSTQAVIAEHGSLVIGGFHGLEANDKVHKVPLLGDIPYIGKLLFQSRSRELSQRERLFILTPRLIGDQVNPARYVQNGNPHDVDDQMKRIKERRDGGELPTRGDIQKVFTQMVDGAAPEGMHDGETLPFETDSLCDPGQGLSLDGQRSQWYARKDWGVAVVVARNNTDKPVRIDESRCGGRWVIGVAAWPHAWLQPGEESEVYIAVRQPQISKMAKESRPSLLRGAKP</sequence>
<keyword evidence="3 9" id="KW-0813">Transport</keyword>
<dbReference type="Gene3D" id="3.30.1370.120">
    <property type="match status" value="2"/>
</dbReference>
<dbReference type="InterPro" id="IPR003522">
    <property type="entry name" value="T3SS_OM_pore_YscC"/>
</dbReference>
<name>A0A0Q0EVT2_PSESX</name>
<dbReference type="PRINTS" id="PR01337">
    <property type="entry name" value="TYPE3OMGPROT"/>
</dbReference>
<keyword evidence="7 9" id="KW-0472">Membrane</keyword>
<gene>
    <name evidence="9" type="primary">sctC</name>
    <name evidence="12" type="ORF">ALP48_04715</name>
</gene>
<dbReference type="GO" id="GO:0015627">
    <property type="term" value="C:type II protein secretion system complex"/>
    <property type="evidence" value="ECO:0007669"/>
    <property type="project" value="TreeGrafter"/>
</dbReference>
<dbReference type="InterPro" id="IPR050810">
    <property type="entry name" value="Bact_Secretion_Sys_Channel"/>
</dbReference>
<evidence type="ECO:0000256" key="4">
    <source>
        <dbReference type="ARBA" id="ARBA00022729"/>
    </source>
</evidence>